<keyword evidence="3" id="KW-0812">Transmembrane</keyword>
<evidence type="ECO:0000313" key="5">
    <source>
        <dbReference type="Proteomes" id="UP000604046"/>
    </source>
</evidence>
<proteinExistence type="predicted"/>
<feature type="transmembrane region" description="Helical" evidence="3">
    <location>
        <begin position="1191"/>
        <end position="1213"/>
    </location>
</feature>
<dbReference type="GO" id="GO:0006310">
    <property type="term" value="P:DNA recombination"/>
    <property type="evidence" value="ECO:0007669"/>
    <property type="project" value="UniProtKB-KW"/>
</dbReference>
<dbReference type="Proteomes" id="UP000604046">
    <property type="component" value="Unassembled WGS sequence"/>
</dbReference>
<evidence type="ECO:0000256" key="2">
    <source>
        <dbReference type="SAM" id="MobiDB-lite"/>
    </source>
</evidence>
<dbReference type="Gene3D" id="1.25.40.10">
    <property type="entry name" value="Tetratricopeptide repeat domain"/>
    <property type="match status" value="1"/>
</dbReference>
<dbReference type="OrthoDB" id="428425at2759"/>
<evidence type="ECO:0000256" key="1">
    <source>
        <dbReference type="ARBA" id="ARBA00023172"/>
    </source>
</evidence>
<feature type="transmembrane region" description="Helical" evidence="3">
    <location>
        <begin position="1330"/>
        <end position="1351"/>
    </location>
</feature>
<organism evidence="4 5">
    <name type="scientific">Symbiodinium natans</name>
    <dbReference type="NCBI Taxonomy" id="878477"/>
    <lineage>
        <taxon>Eukaryota</taxon>
        <taxon>Sar</taxon>
        <taxon>Alveolata</taxon>
        <taxon>Dinophyceae</taxon>
        <taxon>Suessiales</taxon>
        <taxon>Symbiodiniaceae</taxon>
        <taxon>Symbiodinium</taxon>
    </lineage>
</organism>
<protein>
    <submittedName>
        <fullName evidence="4">Uncharacterized protein</fullName>
    </submittedName>
</protein>
<name>A0A812V3U0_9DINO</name>
<dbReference type="InterPro" id="IPR011990">
    <property type="entry name" value="TPR-like_helical_dom_sf"/>
</dbReference>
<dbReference type="InterPro" id="IPR011010">
    <property type="entry name" value="DNA_brk_join_enz"/>
</dbReference>
<dbReference type="Gene3D" id="1.10.443.10">
    <property type="entry name" value="Intergrase catalytic core"/>
    <property type="match status" value="1"/>
</dbReference>
<dbReference type="SUPFAM" id="SSF48452">
    <property type="entry name" value="TPR-like"/>
    <property type="match status" value="1"/>
</dbReference>
<dbReference type="GO" id="GO:0003677">
    <property type="term" value="F:DNA binding"/>
    <property type="evidence" value="ECO:0007669"/>
    <property type="project" value="InterPro"/>
</dbReference>
<dbReference type="GO" id="GO:0015074">
    <property type="term" value="P:DNA integration"/>
    <property type="evidence" value="ECO:0007669"/>
    <property type="project" value="InterPro"/>
</dbReference>
<sequence length="2040" mass="223088">MDATLLPSLAEGQLNLHLLRWTGEGKSSLLEAAYAVPVFSRSEGVILAIPPGFLAPTLLALGHTAHEDSLVGPSKLLTVPFAVTDELGAESLLGIDAQVLVCDFGGGVIELLQEYREETDLTDCLLFLEDHPDALPVGPALLTATRAWIAEAAGDRVAFYSAVEEQADMAPKAKAKQQTKAKRLTTAALAEQVAAVTDLLPQIGKQLAALQKGQQDLEARLPVSMEPAQLGPSATSQMRFPSVQPKTAAPDEGTSQRPPTQVQVRLTSSVGRLLKAFGASVGEELLVSTGRRNPQLVARLSELISLLTTISPKGYDAREGEKVPTDPSVLPELEPCRPLCASRLKLSGRGQFDARPFLSPNLYMAFCEPDALLHTGMPPTDVFADWTKERPEEVAALAKIWDSKGLLHLRPPNVPASLSHHVSRAFNCYKSPEKDRQIIDRRGRNWCEGRVCGPSAIIPVGPLLCQLEARPSRETVRISITDRRDFYHQFWVPDRRAETNMLGPALPRSMLFGTAALERFEAQRCPRSSGKRLHEVRSDFLHEEPAKDRFEPLLFNSDLLVPCFKAIAQGDHIGVELASDAHASLRASHGLLGGGDRLCSNRPFKCSAEAQGLIIDDFFVASVCDASSSSEPACVAKLRLAKEAYALYFLEGSDDKDVWSGDCVRVAGAQLDSSPGTRALGLITLGAPAAKRAALSVISLEVARLAHTTDSLHLCLLGNWTSSLLYRRQLMSVLARSFGLVRAQDLGRVPRVIGLPRSVAQELVLLAILAPLAVSNLGAVLADSLYAADASEQKGAFVSSTAPPFLVRSLWRTGSKKGGYSRIFSREEALLAKHLDPEPYNLRLLQSQTSVSPSRPLAFRFDFIEVFSSSGRLTEALSAKGWVVGPPLDIARSPAYDLQNLRVLDWLLHMLEGRTLRSLALGPPGSTFSCAASPSLRSDTEPRGFSPSEPRTLLGNTLALRALTLVFVALRMGAVALLEQPRKSKMARLSEWKRLLLLGAHEVFLASCSFGSVHLKEFRFLVVNADFSRLQQPRTRNHSHVQIQEKHTAASSVYVPFLADAIAHEFDQALRAQAHVAAAQSLKAEGLENFVVNDVVLSLPWRVGKALAWRAMSHINILELASVLRLLRFLVAAVCLAADLYPVFHFCPTRLNPADCPTRDTLLPPPSDHAVWPELTIDQLYEGLAATKGPFLASLAFFFYGRLLCLFFLFLAAREHKTLAEGRPVEEPTQRRRQKFLEAFERWLGARGFDFKVLLTQGFDGAPEMNRLLTDFGRELFAAGWPYSHYSETINGVAALQPALRRVLTPAWDLAFSWLREEPHTHHLGMPWQVLLACVSVALLWGWVPVAGLLALTWGGVMRVGEVLGATRSDLTLPADLGGTIWFALLSIAEPKTRFRAARHQVARLDQPDLLRVVTMAFGHYAPERRLWPFSPSTLRSRFSAVVKALSLDRLPGGKQLDLGSLRAGGATWLLHQTENSELVRRRGRWLNHRSMEIYVQEVAALHFFSTVPAVAKTKVLSLLEGWVWRKSLWAYYQELLQTLVQNRSPDLIHVGGDQRGQATLLAAQSSVALAAGDAKMAQGYASEGRQIISRRGAVSEKESRALLLRLHVAEANAHLAAEALAPAASSAWEALSLAREARDEDGQCEALHVMALLFLFFGRTAAKKALQEAAVGDSPFASLESSNQTAALLRRLGDKEGEASAMLFGVAEARLDQGNSLEAQGAAHRARELFRQLRHRRGRLAALEVLTRSLGVDTLAALEATEEELRLFEAEGDAAGQVSALRTLADAYIARRIYGEARSALRKALELLKGTAANELQGQTLLLLSQIEDFMGRTEAALETAEKALLAAKAGKAAGLVTEARRVVSRLQTKCGRSEQAPNRRDALEALRELTQAARRHDADEFRAVLDRLDDLSGYTDGDVKAALVIEDDDDQPSLVEFLKKHGKTSAGAAQPGRGGSIVMTGLNHALLYLSFRMGGLGYGPRFRRCYGHRVDGEEAVHGVAYLRLLSSQEEWGRRLEIQPPILDSMQHSLNVVELAGTV</sequence>
<gene>
    <name evidence="4" type="ORF">SNAT2548_LOCUS35008</name>
</gene>
<evidence type="ECO:0000313" key="4">
    <source>
        <dbReference type="EMBL" id="CAE7615858.1"/>
    </source>
</evidence>
<reference evidence="4" key="1">
    <citation type="submission" date="2021-02" db="EMBL/GenBank/DDBJ databases">
        <authorList>
            <person name="Dougan E. K."/>
            <person name="Rhodes N."/>
            <person name="Thang M."/>
            <person name="Chan C."/>
        </authorList>
    </citation>
    <scope>NUCLEOTIDE SEQUENCE</scope>
</reference>
<dbReference type="SUPFAM" id="SSF56349">
    <property type="entry name" value="DNA breaking-rejoining enzymes"/>
    <property type="match status" value="1"/>
</dbReference>
<dbReference type="InterPro" id="IPR013762">
    <property type="entry name" value="Integrase-like_cat_sf"/>
</dbReference>
<feature type="region of interest" description="Disordered" evidence="2">
    <location>
        <begin position="228"/>
        <end position="262"/>
    </location>
</feature>
<accession>A0A812V3U0</accession>
<evidence type="ECO:0000256" key="3">
    <source>
        <dbReference type="SAM" id="Phobius"/>
    </source>
</evidence>
<dbReference type="EMBL" id="CAJNDS010002843">
    <property type="protein sequence ID" value="CAE7615858.1"/>
    <property type="molecule type" value="Genomic_DNA"/>
</dbReference>
<keyword evidence="3" id="KW-0472">Membrane</keyword>
<keyword evidence="5" id="KW-1185">Reference proteome</keyword>
<keyword evidence="3" id="KW-1133">Transmembrane helix</keyword>
<keyword evidence="1" id="KW-0233">DNA recombination</keyword>
<feature type="compositionally biased region" description="Polar residues" evidence="2">
    <location>
        <begin position="253"/>
        <end position="262"/>
    </location>
</feature>
<comment type="caution">
    <text evidence="4">The sequence shown here is derived from an EMBL/GenBank/DDBJ whole genome shotgun (WGS) entry which is preliminary data.</text>
</comment>